<comment type="caution">
    <text evidence="1">The sequence shown here is derived from an EMBL/GenBank/DDBJ whole genome shotgun (WGS) entry which is preliminary data.</text>
</comment>
<reference evidence="1" key="2">
    <citation type="submission" date="2020-09" db="EMBL/GenBank/DDBJ databases">
        <authorList>
            <person name="Sun Q."/>
            <person name="Kim S."/>
        </authorList>
    </citation>
    <scope>NUCLEOTIDE SEQUENCE</scope>
    <source>
        <strain evidence="1">KCTC 32296</strain>
    </source>
</reference>
<name>A0A918Q4P8_9CAUL</name>
<reference evidence="1" key="1">
    <citation type="journal article" date="2014" name="Int. J. Syst. Evol. Microbiol.">
        <title>Complete genome sequence of Corynebacterium casei LMG S-19264T (=DSM 44701T), isolated from a smear-ripened cheese.</title>
        <authorList>
            <consortium name="US DOE Joint Genome Institute (JGI-PGF)"/>
            <person name="Walter F."/>
            <person name="Albersmeier A."/>
            <person name="Kalinowski J."/>
            <person name="Ruckert C."/>
        </authorList>
    </citation>
    <scope>NUCLEOTIDE SEQUENCE</scope>
    <source>
        <strain evidence="1">KCTC 32296</strain>
    </source>
</reference>
<keyword evidence="2" id="KW-1185">Reference proteome</keyword>
<evidence type="ECO:0000313" key="2">
    <source>
        <dbReference type="Proteomes" id="UP000662572"/>
    </source>
</evidence>
<protein>
    <submittedName>
        <fullName evidence="1">Uncharacterized protein</fullName>
    </submittedName>
</protein>
<sequence length="55" mass="5999">MNMQAPKSFKKADSRPKVLGVTKDGVKILAPRRKATNFTQTELREAVAKALAKSA</sequence>
<organism evidence="1 2">
    <name type="scientific">Asticcacaulis endophyticus</name>
    <dbReference type="NCBI Taxonomy" id="1395890"/>
    <lineage>
        <taxon>Bacteria</taxon>
        <taxon>Pseudomonadati</taxon>
        <taxon>Pseudomonadota</taxon>
        <taxon>Alphaproteobacteria</taxon>
        <taxon>Caulobacterales</taxon>
        <taxon>Caulobacteraceae</taxon>
        <taxon>Asticcacaulis</taxon>
    </lineage>
</organism>
<accession>A0A918Q4P8</accession>
<dbReference type="AlphaFoldDB" id="A0A918Q4P8"/>
<dbReference type="EMBL" id="BMZB01000002">
    <property type="protein sequence ID" value="GGZ33526.1"/>
    <property type="molecule type" value="Genomic_DNA"/>
</dbReference>
<evidence type="ECO:0000313" key="1">
    <source>
        <dbReference type="EMBL" id="GGZ33526.1"/>
    </source>
</evidence>
<dbReference type="RefSeq" id="WP_189486291.1">
    <property type="nucleotide sequence ID" value="NZ_BMZB01000002.1"/>
</dbReference>
<proteinExistence type="predicted"/>
<gene>
    <name evidence="1" type="ORF">GCM10011273_19830</name>
</gene>
<dbReference type="Proteomes" id="UP000662572">
    <property type="component" value="Unassembled WGS sequence"/>
</dbReference>